<dbReference type="EMBL" id="JASJOU010000028">
    <property type="protein sequence ID" value="MDJ1506792.1"/>
    <property type="molecule type" value="Genomic_DNA"/>
</dbReference>
<name>A0AAE3UJY6_9BACT</name>
<dbReference type="FunFam" id="3.20.20.70:FF:000059">
    <property type="entry name" value="N-ethylmaleimide reductase, FMN-linked"/>
    <property type="match status" value="1"/>
</dbReference>
<keyword evidence="3" id="KW-0560">Oxidoreductase</keyword>
<dbReference type="InterPro" id="IPR013785">
    <property type="entry name" value="Aldolase_TIM"/>
</dbReference>
<dbReference type="PANTHER" id="PTHR22893">
    <property type="entry name" value="NADH OXIDOREDUCTASE-RELATED"/>
    <property type="match status" value="1"/>
</dbReference>
<organism evidence="5 6">
    <name type="scientific">Xanthocytophaga agilis</name>
    <dbReference type="NCBI Taxonomy" id="3048010"/>
    <lineage>
        <taxon>Bacteria</taxon>
        <taxon>Pseudomonadati</taxon>
        <taxon>Bacteroidota</taxon>
        <taxon>Cytophagia</taxon>
        <taxon>Cytophagales</taxon>
        <taxon>Rhodocytophagaceae</taxon>
        <taxon>Xanthocytophaga</taxon>
    </lineage>
</organism>
<dbReference type="Proteomes" id="UP001232063">
    <property type="component" value="Unassembled WGS sequence"/>
</dbReference>
<dbReference type="Pfam" id="PF00724">
    <property type="entry name" value="Oxidored_FMN"/>
    <property type="match status" value="1"/>
</dbReference>
<gene>
    <name evidence="5" type="ORF">QNI22_39500</name>
</gene>
<dbReference type="InterPro" id="IPR045247">
    <property type="entry name" value="Oye-like"/>
</dbReference>
<evidence type="ECO:0000256" key="2">
    <source>
        <dbReference type="ARBA" id="ARBA00005979"/>
    </source>
</evidence>
<proteinExistence type="inferred from homology"/>
<keyword evidence="6" id="KW-1185">Reference proteome</keyword>
<dbReference type="Gene3D" id="3.20.20.70">
    <property type="entry name" value="Aldolase class I"/>
    <property type="match status" value="1"/>
</dbReference>
<accession>A0AAE3UJY6</accession>
<evidence type="ECO:0000259" key="4">
    <source>
        <dbReference type="Pfam" id="PF00724"/>
    </source>
</evidence>
<dbReference type="InterPro" id="IPR001155">
    <property type="entry name" value="OxRdtase_FMN_N"/>
</dbReference>
<feature type="domain" description="NADH:flavin oxidoreductase/NADH oxidase N-terminal" evidence="4">
    <location>
        <begin position="2"/>
        <end position="337"/>
    </location>
</feature>
<dbReference type="SUPFAM" id="SSF51395">
    <property type="entry name" value="FMN-linked oxidoreductases"/>
    <property type="match status" value="1"/>
</dbReference>
<comment type="similarity">
    <text evidence="2">Belongs to the NADH:flavin oxidoreductase/NADH oxidase family.</text>
</comment>
<dbReference type="AlphaFoldDB" id="A0AAE3UJY6"/>
<evidence type="ECO:0000256" key="1">
    <source>
        <dbReference type="ARBA" id="ARBA00001917"/>
    </source>
</evidence>
<dbReference type="RefSeq" id="WP_314519999.1">
    <property type="nucleotide sequence ID" value="NZ_JASJOU010000028.1"/>
</dbReference>
<reference evidence="5" key="1">
    <citation type="submission" date="2023-05" db="EMBL/GenBank/DDBJ databases">
        <authorList>
            <person name="Zhang X."/>
        </authorList>
    </citation>
    <scope>NUCLEOTIDE SEQUENCE</scope>
    <source>
        <strain evidence="5">BD1B2-1</strain>
    </source>
</reference>
<evidence type="ECO:0000313" key="5">
    <source>
        <dbReference type="EMBL" id="MDJ1506792.1"/>
    </source>
</evidence>
<dbReference type="GO" id="GO:0005829">
    <property type="term" value="C:cytosol"/>
    <property type="evidence" value="ECO:0007669"/>
    <property type="project" value="UniProtKB-ARBA"/>
</dbReference>
<sequence length="360" mass="39579">MKLFDKTQLGKLTLKNRMAMSAMTRSRADINGVVGDLTVEYYTQRVSAGLLFTEAITISEQAIGSPFTPGIFTPDQIEAWKKVTKAVHDRGGVIIAQLWHTGRAGHSVDRKGVLPVAPSAVAITGMKHFTSQGLKDYETPRALTVDEIKQIILDYGQAARNAMAAGFDGVELHAANGYLPNQFLAESANKRTDEYGGSIENKTRFVLEVMQELIRAVGGDKVGIKISPFHPYGDMLVDNPVATYTHLIEELNKLDFTYVELMKRSPLFSAVPGYPEDDEIELFGRMVKHTLIANTGYDKVSAEAELEKGIAKIISFGTLFLANPDLPKRFEKDAPLNQPDRATMFGGGAQGYIDYPFLNA</sequence>
<dbReference type="PANTHER" id="PTHR22893:SF91">
    <property type="entry name" value="NADPH DEHYDROGENASE 2-RELATED"/>
    <property type="match status" value="1"/>
</dbReference>
<comment type="caution">
    <text evidence="5">The sequence shown here is derived from an EMBL/GenBank/DDBJ whole genome shotgun (WGS) entry which is preliminary data.</text>
</comment>
<evidence type="ECO:0000313" key="6">
    <source>
        <dbReference type="Proteomes" id="UP001232063"/>
    </source>
</evidence>
<dbReference type="CDD" id="cd02933">
    <property type="entry name" value="OYE_like_FMN"/>
    <property type="match status" value="1"/>
</dbReference>
<dbReference type="GO" id="GO:0016628">
    <property type="term" value="F:oxidoreductase activity, acting on the CH-CH group of donors, NAD or NADP as acceptor"/>
    <property type="evidence" value="ECO:0007669"/>
    <property type="project" value="UniProtKB-ARBA"/>
</dbReference>
<evidence type="ECO:0000256" key="3">
    <source>
        <dbReference type="ARBA" id="ARBA00023002"/>
    </source>
</evidence>
<comment type="cofactor">
    <cofactor evidence="1">
        <name>FMN</name>
        <dbReference type="ChEBI" id="CHEBI:58210"/>
    </cofactor>
</comment>
<dbReference type="GO" id="GO:0010181">
    <property type="term" value="F:FMN binding"/>
    <property type="evidence" value="ECO:0007669"/>
    <property type="project" value="InterPro"/>
</dbReference>
<protein>
    <submittedName>
        <fullName evidence="5">Alkene reductase</fullName>
    </submittedName>
</protein>